<name>A0A1C1CLN5_9EURO</name>
<organism evidence="6 7">
    <name type="scientific">Cladophialophora carrionii</name>
    <dbReference type="NCBI Taxonomy" id="86049"/>
    <lineage>
        <taxon>Eukaryota</taxon>
        <taxon>Fungi</taxon>
        <taxon>Dikarya</taxon>
        <taxon>Ascomycota</taxon>
        <taxon>Pezizomycotina</taxon>
        <taxon>Eurotiomycetes</taxon>
        <taxon>Chaetothyriomycetidae</taxon>
        <taxon>Chaetothyriales</taxon>
        <taxon>Herpotrichiellaceae</taxon>
        <taxon>Cladophialophora</taxon>
    </lineage>
</organism>
<accession>A0A1C1CLN5</accession>
<dbReference type="AlphaFoldDB" id="A0A1C1CLN5"/>
<dbReference type="VEuPathDB" id="FungiDB:G647_03348"/>
<dbReference type="OrthoDB" id="417877at2759"/>
<feature type="region of interest" description="Disordered" evidence="4">
    <location>
        <begin position="1"/>
        <end position="26"/>
    </location>
</feature>
<dbReference type="eggNOG" id="KOG2614">
    <property type="taxonomic scope" value="Eukaryota"/>
</dbReference>
<keyword evidence="7" id="KW-1185">Reference proteome</keyword>
<dbReference type="EMBL" id="LGRB01000011">
    <property type="protein sequence ID" value="OCT49435.1"/>
    <property type="molecule type" value="Genomic_DNA"/>
</dbReference>
<evidence type="ECO:0000256" key="2">
    <source>
        <dbReference type="ARBA" id="ARBA00022827"/>
    </source>
</evidence>
<feature type="domain" description="FAD-binding" evidence="5">
    <location>
        <begin position="32"/>
        <end position="400"/>
    </location>
</feature>
<dbReference type="VEuPathDB" id="FungiDB:CLCR_04834"/>
<dbReference type="Proteomes" id="UP000094526">
    <property type="component" value="Unassembled WGS sequence"/>
</dbReference>
<dbReference type="InterPro" id="IPR036188">
    <property type="entry name" value="FAD/NAD-bd_sf"/>
</dbReference>
<evidence type="ECO:0000313" key="6">
    <source>
        <dbReference type="EMBL" id="OCT49435.1"/>
    </source>
</evidence>
<dbReference type="GO" id="GO:0071949">
    <property type="term" value="F:FAD binding"/>
    <property type="evidence" value="ECO:0007669"/>
    <property type="project" value="InterPro"/>
</dbReference>
<dbReference type="SUPFAM" id="SSF54373">
    <property type="entry name" value="FAD-linked reductases, C-terminal domain"/>
    <property type="match status" value="1"/>
</dbReference>
<gene>
    <name evidence="6" type="primary">nahG</name>
    <name evidence="6" type="ORF">CLCR_04834</name>
</gene>
<dbReference type="PRINTS" id="PR00420">
    <property type="entry name" value="RNGMNOXGNASE"/>
</dbReference>
<protein>
    <submittedName>
        <fullName evidence="6">Salicylate hydroxylase</fullName>
    </submittedName>
</protein>
<dbReference type="Gene3D" id="3.50.50.60">
    <property type="entry name" value="FAD/NAD(P)-binding domain"/>
    <property type="match status" value="1"/>
</dbReference>
<dbReference type="InterPro" id="IPR051104">
    <property type="entry name" value="FAD_monoxygenase"/>
</dbReference>
<dbReference type="GO" id="GO:0016491">
    <property type="term" value="F:oxidoreductase activity"/>
    <property type="evidence" value="ECO:0007669"/>
    <property type="project" value="UniProtKB-KW"/>
</dbReference>
<keyword evidence="1" id="KW-0285">Flavoprotein</keyword>
<dbReference type="GO" id="GO:0044550">
    <property type="term" value="P:secondary metabolite biosynthetic process"/>
    <property type="evidence" value="ECO:0007669"/>
    <property type="project" value="UniProtKB-ARBA"/>
</dbReference>
<keyword evidence="2" id="KW-0274">FAD</keyword>
<comment type="caution">
    <text evidence="6">The sequence shown here is derived from an EMBL/GenBank/DDBJ whole genome shotgun (WGS) entry which is preliminary data.</text>
</comment>
<dbReference type="FunFam" id="3.50.50.60:FF:000153">
    <property type="entry name" value="Salicylate hydroxylase, putative"/>
    <property type="match status" value="1"/>
</dbReference>
<dbReference type="Pfam" id="PF01494">
    <property type="entry name" value="FAD_binding_3"/>
    <property type="match status" value="1"/>
</dbReference>
<keyword evidence="3" id="KW-0560">Oxidoreductase</keyword>
<dbReference type="InterPro" id="IPR002938">
    <property type="entry name" value="FAD-bd"/>
</dbReference>
<evidence type="ECO:0000259" key="5">
    <source>
        <dbReference type="Pfam" id="PF01494"/>
    </source>
</evidence>
<dbReference type="PANTHER" id="PTHR46720:SF3">
    <property type="entry name" value="FAD-BINDING DOMAIN-CONTAINING PROTEIN-RELATED"/>
    <property type="match status" value="1"/>
</dbReference>
<proteinExistence type="predicted"/>
<evidence type="ECO:0000313" key="7">
    <source>
        <dbReference type="Proteomes" id="UP000094526"/>
    </source>
</evidence>
<dbReference type="PANTHER" id="PTHR46720">
    <property type="entry name" value="HYDROXYLASE, PUTATIVE (AFU_ORTHOLOGUE AFUA_3G01460)-RELATED"/>
    <property type="match status" value="1"/>
</dbReference>
<evidence type="ECO:0000256" key="4">
    <source>
        <dbReference type="SAM" id="MobiDB-lite"/>
    </source>
</evidence>
<dbReference type="SUPFAM" id="SSF51905">
    <property type="entry name" value="FAD/NAD(P)-binding domain"/>
    <property type="match status" value="1"/>
</dbReference>
<reference evidence="7" key="1">
    <citation type="submission" date="2015-07" db="EMBL/GenBank/DDBJ databases">
        <authorList>
            <person name="Teixeira M.M."/>
            <person name="Souza R.C."/>
            <person name="Almeida L.G."/>
            <person name="Vicente V.A."/>
            <person name="de Hoog S."/>
            <person name="Bocca A.L."/>
            <person name="de Almeida S.R."/>
            <person name="Vasconcelos A.T."/>
            <person name="Felipe M.S."/>
        </authorList>
    </citation>
    <scope>NUCLEOTIDE SEQUENCE [LARGE SCALE GENOMIC DNA]</scope>
    <source>
        <strain evidence="7">KSF</strain>
    </source>
</reference>
<sequence>MSGESMGERLAAAQDRTAASSQHPATHEARNFEVAIIGGGIAGLTLAIALYHRGIALKVYEQAPQFGEIGAGVSFSPNAVQAMKVCHQGVYEAFEKVCTRNVWPEKQKVWFDYLDGYAGPKPGQERQDIAFTIRNSLGQNGVHRAAYLDEIVKLLPREVARFGKKLVDIEEDKDSGRLLMRFEDGTTAEADAVIGCDGIKSKVRQIIVGKDHPSARPSYTHKYAYRGLAPMDEAIKAVGEELAVNSCMHMGPDGHVLTFPVNHGKTLNIVAFRTSPEDWPDFNRLTRPAKREDALRDFAGYGSNVMKLLNLTKPDLDVWAIFDTGDNPVPTFYKGRICICGDAAHATSPHHGAGAGFCIEDSAVLASLLASEQVQSPSDLEAVFATFNDRRKERGQWLVQSSRWIGDCYEWRAEGIGRDFAKIEQEINERNGKIAEVDIKQWCREATEDLASRLKRL</sequence>
<evidence type="ECO:0000256" key="3">
    <source>
        <dbReference type="ARBA" id="ARBA00023002"/>
    </source>
</evidence>
<evidence type="ECO:0000256" key="1">
    <source>
        <dbReference type="ARBA" id="ARBA00022630"/>
    </source>
</evidence>
<dbReference type="STRING" id="86049.A0A1C1CLN5"/>